<evidence type="ECO:0000313" key="1">
    <source>
        <dbReference type="EMBL" id="KAK9396606.1"/>
    </source>
</evidence>
<comment type="caution">
    <text evidence="1">The sequence shown here is derived from an EMBL/GenBank/DDBJ whole genome shotgun (WGS) entry which is preliminary data.</text>
</comment>
<keyword evidence="2" id="KW-1185">Reference proteome</keyword>
<name>A0AAW1B4T6_CROAD</name>
<protein>
    <submittedName>
        <fullName evidence="1">BOLL: Protein boule-like</fullName>
    </submittedName>
</protein>
<dbReference type="Proteomes" id="UP001474421">
    <property type="component" value="Unassembled WGS sequence"/>
</dbReference>
<accession>A0AAW1B4T6</accession>
<organism evidence="1 2">
    <name type="scientific">Crotalus adamanteus</name>
    <name type="common">Eastern diamondback rattlesnake</name>
    <dbReference type="NCBI Taxonomy" id="8729"/>
    <lineage>
        <taxon>Eukaryota</taxon>
        <taxon>Metazoa</taxon>
        <taxon>Chordata</taxon>
        <taxon>Craniata</taxon>
        <taxon>Vertebrata</taxon>
        <taxon>Euteleostomi</taxon>
        <taxon>Lepidosauria</taxon>
        <taxon>Squamata</taxon>
        <taxon>Bifurcata</taxon>
        <taxon>Unidentata</taxon>
        <taxon>Episquamata</taxon>
        <taxon>Toxicofera</taxon>
        <taxon>Serpentes</taxon>
        <taxon>Colubroidea</taxon>
        <taxon>Viperidae</taxon>
        <taxon>Crotalinae</taxon>
        <taxon>Crotalus</taxon>
    </lineage>
</organism>
<dbReference type="Gene3D" id="3.30.70.1820">
    <property type="entry name" value="L1 transposable element, RRM domain"/>
    <property type="match status" value="1"/>
</dbReference>
<sequence>MFGTDKQNAIANMQTMQSTLLHIQETMLKMQETISKNHVEMRGDINKLDNRIEMIQQMMEKNEARIQSVEVGLDNVVKKVDILDTEMIASNKKMEEAIIYLEMDKAAFYLHFQNVIEETEEDLGDIMADLISDALQRDKQEILKEIDETYRIQTNYARRNRLPREVHIRFAKKRVRDIIYKITREEPMINKGVEIQTLKQIPKRIRDRRRDYRFLSSYLMKKVYPLDQWFSTFLMP</sequence>
<reference evidence="1 2" key="1">
    <citation type="journal article" date="2024" name="Proc. Natl. Acad. Sci. U.S.A.">
        <title>The genetic regulatory architecture and epigenomic basis for age-related changes in rattlesnake venom.</title>
        <authorList>
            <person name="Hogan M.P."/>
            <person name="Holding M.L."/>
            <person name="Nystrom G.S."/>
            <person name="Colston T.J."/>
            <person name="Bartlett D.A."/>
            <person name="Mason A.J."/>
            <person name="Ellsworth S.A."/>
            <person name="Rautsaw R.M."/>
            <person name="Lawrence K.C."/>
            <person name="Strickland J.L."/>
            <person name="He B."/>
            <person name="Fraser P."/>
            <person name="Margres M.J."/>
            <person name="Gilbert D.M."/>
            <person name="Gibbs H.L."/>
            <person name="Parkinson C.L."/>
            <person name="Rokyta D.R."/>
        </authorList>
    </citation>
    <scope>NUCLEOTIDE SEQUENCE [LARGE SCALE GENOMIC DNA]</scope>
    <source>
        <strain evidence="1">DRR0105</strain>
    </source>
</reference>
<evidence type="ECO:0000313" key="2">
    <source>
        <dbReference type="Proteomes" id="UP001474421"/>
    </source>
</evidence>
<dbReference type="EMBL" id="JAOTOJ010000008">
    <property type="protein sequence ID" value="KAK9396606.1"/>
    <property type="molecule type" value="Genomic_DNA"/>
</dbReference>
<gene>
    <name evidence="1" type="ORF">NXF25_019967</name>
</gene>
<dbReference type="AlphaFoldDB" id="A0AAW1B4T6"/>
<proteinExistence type="predicted"/>